<dbReference type="EMBL" id="KL596633">
    <property type="protein sequence ID" value="KER32506.1"/>
    <property type="molecule type" value="Genomic_DNA"/>
</dbReference>
<dbReference type="Proteomes" id="UP000054324">
    <property type="component" value="Unassembled WGS sequence"/>
</dbReference>
<dbReference type="SUPFAM" id="SSF56672">
    <property type="entry name" value="DNA/RNA polymerases"/>
    <property type="match status" value="1"/>
</dbReference>
<evidence type="ECO:0000259" key="2">
    <source>
        <dbReference type="Pfam" id="PF00078"/>
    </source>
</evidence>
<dbReference type="KEGG" id="ovi:T265_01386"/>
<organism evidence="3 4">
    <name type="scientific">Opisthorchis viverrini</name>
    <name type="common">Southeast Asian liver fluke</name>
    <dbReference type="NCBI Taxonomy" id="6198"/>
    <lineage>
        <taxon>Eukaryota</taxon>
        <taxon>Metazoa</taxon>
        <taxon>Spiralia</taxon>
        <taxon>Lophotrochozoa</taxon>
        <taxon>Platyhelminthes</taxon>
        <taxon>Trematoda</taxon>
        <taxon>Digenea</taxon>
        <taxon>Opisthorchiida</taxon>
        <taxon>Opisthorchiata</taxon>
        <taxon>Opisthorchiidae</taxon>
        <taxon>Opisthorchis</taxon>
    </lineage>
</organism>
<proteinExistence type="predicted"/>
<feature type="compositionally biased region" description="Basic residues" evidence="1">
    <location>
        <begin position="77"/>
        <end position="99"/>
    </location>
</feature>
<evidence type="ECO:0000313" key="4">
    <source>
        <dbReference type="Proteomes" id="UP000054324"/>
    </source>
</evidence>
<dbReference type="GeneID" id="20315574"/>
<name>A0A074ZZJ5_OPIVI</name>
<feature type="domain" description="Reverse transcriptase" evidence="2">
    <location>
        <begin position="511"/>
        <end position="624"/>
    </location>
</feature>
<dbReference type="CDD" id="cd01650">
    <property type="entry name" value="RT_nLTR_like"/>
    <property type="match status" value="1"/>
</dbReference>
<dbReference type="AlphaFoldDB" id="A0A074ZZJ5"/>
<sequence>MQLAPKKCQVHTHGHAVTVHITHNPDRARWPKRLESQFTDRKFRGSNPTSISRLPLSRLGQPGSISTLVQTSGSMAVRHRKDATANRAKHSRGSKRKVVSPHTDGKEIAVCLQIAQVPLIPFSPFRCLATMSHEGSTTAEIPSDCPILEKSSPDAKVGFEPQNYESLSWRWSRRAMRRAMQATSVRSILLYGSEIWPMRAEDVKRLSVCDHRYLRSIARIWWEHRISNSEVRRMVFGRNNSPSIDELITLHRLRWLGHVLRVRKSRTPRLAIEKLVDPETKRNYQKQLLECLPDGTVSDINGHWEKISNALLKAGASACGTTQPTSSKHWISDRTVSFVKTQRQIPPGRHHNSTRRIIRRRLKLSVRADREAWWTRKVEEMKDAKNAGIETVRDQNGSLICSKAERLDRWIQYFEQQFSWPPATPNQEIRPSTGRWTVNMEPPSVSEVSECISLLKRHRAAGPDDLPPALFKDGGGFLNQCLSSLFGFIWEKETVPDNWGESIVVPIFKEGTRSECSNHRGVSLTSVVTRLLASLILRRLMAAREVLTRENRAGFRPGRGCVDHIFTLRQVLEQRHMYRRSTILVFLDFQGAFDSVDRSVLLTTLARQGMPQKFVNIILSLQINASPSETNFLSSTA</sequence>
<evidence type="ECO:0000313" key="3">
    <source>
        <dbReference type="EMBL" id="KER32506.1"/>
    </source>
</evidence>
<dbReference type="PANTHER" id="PTHR19446">
    <property type="entry name" value="REVERSE TRANSCRIPTASES"/>
    <property type="match status" value="1"/>
</dbReference>
<dbReference type="STRING" id="6198.A0A074ZZJ5"/>
<reference evidence="3 4" key="1">
    <citation type="submission" date="2013-11" db="EMBL/GenBank/DDBJ databases">
        <title>Opisthorchis viverrini - life in the bile duct.</title>
        <authorList>
            <person name="Young N.D."/>
            <person name="Nagarajan N."/>
            <person name="Lin S.J."/>
            <person name="Korhonen P.K."/>
            <person name="Jex A.R."/>
            <person name="Hall R.S."/>
            <person name="Safavi-Hemami H."/>
            <person name="Kaewkong W."/>
            <person name="Bertrand D."/>
            <person name="Gao S."/>
            <person name="Seet Q."/>
            <person name="Wongkham S."/>
            <person name="Teh B.T."/>
            <person name="Wongkham C."/>
            <person name="Intapan P.M."/>
            <person name="Maleewong W."/>
            <person name="Yang X."/>
            <person name="Hu M."/>
            <person name="Wang Z."/>
            <person name="Hofmann A."/>
            <person name="Sternberg P.W."/>
            <person name="Tan P."/>
            <person name="Wang J."/>
            <person name="Gasser R.B."/>
        </authorList>
    </citation>
    <scope>NUCLEOTIDE SEQUENCE [LARGE SCALE GENOMIC DNA]</scope>
</reference>
<feature type="region of interest" description="Disordered" evidence="1">
    <location>
        <begin position="72"/>
        <end position="102"/>
    </location>
</feature>
<dbReference type="RefSeq" id="XP_009163676.1">
    <property type="nucleotide sequence ID" value="XM_009165412.1"/>
</dbReference>
<accession>A0A074ZZJ5</accession>
<dbReference type="InterPro" id="IPR043502">
    <property type="entry name" value="DNA/RNA_pol_sf"/>
</dbReference>
<dbReference type="CTD" id="20315574"/>
<evidence type="ECO:0000256" key="1">
    <source>
        <dbReference type="SAM" id="MobiDB-lite"/>
    </source>
</evidence>
<keyword evidence="4" id="KW-1185">Reference proteome</keyword>
<dbReference type="InterPro" id="IPR000477">
    <property type="entry name" value="RT_dom"/>
</dbReference>
<protein>
    <recommendedName>
        <fullName evidence="2">Reverse transcriptase domain-containing protein</fullName>
    </recommendedName>
</protein>
<dbReference type="Pfam" id="PF00078">
    <property type="entry name" value="RVT_1"/>
    <property type="match status" value="1"/>
</dbReference>
<gene>
    <name evidence="3" type="ORF">T265_01386</name>
</gene>
<dbReference type="OrthoDB" id="10070415at2759"/>